<sequence>MPIGVGNELFPSYANSTSDVISNIRILCNLLFTIWKVQKWNPGDYLGGIVLYGRCSHWDSG</sequence>
<evidence type="ECO:0000313" key="2">
    <source>
        <dbReference type="Proteomes" id="UP000054928"/>
    </source>
</evidence>
<proteinExistence type="predicted"/>
<keyword evidence="2" id="KW-1185">Reference proteome</keyword>
<dbReference type="GeneID" id="36405187"/>
<accession>A0A0P1AHD0</accession>
<name>A0A0P1AHD0_PLAHL</name>
<dbReference type="AlphaFoldDB" id="A0A0P1AHD0"/>
<protein>
    <submittedName>
        <fullName evidence="1">Uncharacterized protein</fullName>
    </submittedName>
</protein>
<dbReference type="RefSeq" id="XP_024576274.1">
    <property type="nucleotide sequence ID" value="XM_024725504.1"/>
</dbReference>
<dbReference type="Proteomes" id="UP000054928">
    <property type="component" value="Unassembled WGS sequence"/>
</dbReference>
<reference evidence="2" key="1">
    <citation type="submission" date="2014-09" db="EMBL/GenBank/DDBJ databases">
        <authorList>
            <person name="Sharma Rahul"/>
            <person name="Thines Marco"/>
        </authorList>
    </citation>
    <scope>NUCLEOTIDE SEQUENCE [LARGE SCALE GENOMIC DNA]</scope>
</reference>
<dbReference type="EMBL" id="CCYD01000442">
    <property type="protein sequence ID" value="CEG39905.1"/>
    <property type="molecule type" value="Genomic_DNA"/>
</dbReference>
<organism evidence="1 2">
    <name type="scientific">Plasmopara halstedii</name>
    <name type="common">Downy mildew of sunflower</name>
    <dbReference type="NCBI Taxonomy" id="4781"/>
    <lineage>
        <taxon>Eukaryota</taxon>
        <taxon>Sar</taxon>
        <taxon>Stramenopiles</taxon>
        <taxon>Oomycota</taxon>
        <taxon>Peronosporomycetes</taxon>
        <taxon>Peronosporales</taxon>
        <taxon>Peronosporaceae</taxon>
        <taxon>Plasmopara</taxon>
    </lineage>
</organism>
<evidence type="ECO:0000313" key="1">
    <source>
        <dbReference type="EMBL" id="CEG39905.1"/>
    </source>
</evidence>